<keyword evidence="1" id="KW-0732">Signal</keyword>
<evidence type="ECO:0000256" key="1">
    <source>
        <dbReference type="SAM" id="SignalP"/>
    </source>
</evidence>
<dbReference type="RefSeq" id="WP_189427014.1">
    <property type="nucleotide sequence ID" value="NZ_BMZE01000004.1"/>
</dbReference>
<dbReference type="PANTHER" id="PTHR36919:SF2">
    <property type="entry name" value="BLL6627 PROTEIN"/>
    <property type="match status" value="1"/>
</dbReference>
<proteinExistence type="predicted"/>
<gene>
    <name evidence="3" type="ORF">GCM10007989_34260</name>
</gene>
<keyword evidence="4" id="KW-1185">Reference proteome</keyword>
<dbReference type="PANTHER" id="PTHR36919">
    <property type="entry name" value="BLR1215 PROTEIN"/>
    <property type="match status" value="1"/>
</dbReference>
<evidence type="ECO:0000313" key="3">
    <source>
        <dbReference type="EMBL" id="GHA35459.1"/>
    </source>
</evidence>
<protein>
    <recommendedName>
        <fullName evidence="2">DUF2147 domain-containing protein</fullName>
    </recommendedName>
</protein>
<sequence>MRLSPVRHFSTVAALTMGSFAAEAAAQAPVEGTWRTQLDAHITISACPEGYCGEISKIVIPDHILATPEGQAAQDIPLDAMTDMNNEDPGLRNRPILGLQILTVAPTDEAHIYDGEIYNPEDGKTYSGYLEVLGPDALRLNGCVMFNVICRGEAWERVEEAEGQQ</sequence>
<dbReference type="AlphaFoldDB" id="A0A918VW78"/>
<comment type="caution">
    <text evidence="3">The sequence shown here is derived from an EMBL/GenBank/DDBJ whole genome shotgun (WGS) entry which is preliminary data.</text>
</comment>
<feature type="chain" id="PRO_5037988381" description="DUF2147 domain-containing protein" evidence="1">
    <location>
        <begin position="25"/>
        <end position="165"/>
    </location>
</feature>
<reference evidence="3" key="1">
    <citation type="journal article" date="2014" name="Int. J. Syst. Evol. Microbiol.">
        <title>Complete genome sequence of Corynebacterium casei LMG S-19264T (=DSM 44701T), isolated from a smear-ripened cheese.</title>
        <authorList>
            <consortium name="US DOE Joint Genome Institute (JGI-PGF)"/>
            <person name="Walter F."/>
            <person name="Albersmeier A."/>
            <person name="Kalinowski J."/>
            <person name="Ruckert C."/>
        </authorList>
    </citation>
    <scope>NUCLEOTIDE SEQUENCE</scope>
    <source>
        <strain evidence="3">KCTC 32437</strain>
    </source>
</reference>
<dbReference type="EMBL" id="BMZE01000004">
    <property type="protein sequence ID" value="GHA35459.1"/>
    <property type="molecule type" value="Genomic_DNA"/>
</dbReference>
<evidence type="ECO:0000313" key="4">
    <source>
        <dbReference type="Proteomes" id="UP000646579"/>
    </source>
</evidence>
<feature type="domain" description="DUF2147" evidence="2">
    <location>
        <begin position="32"/>
        <end position="157"/>
    </location>
</feature>
<dbReference type="Pfam" id="PF09917">
    <property type="entry name" value="DUF2147"/>
    <property type="match status" value="1"/>
</dbReference>
<name>A0A918VW78_9HYPH</name>
<accession>A0A918VW78</accession>
<evidence type="ECO:0000259" key="2">
    <source>
        <dbReference type="Pfam" id="PF09917"/>
    </source>
</evidence>
<dbReference type="InterPro" id="IPR019223">
    <property type="entry name" value="DUF2147"/>
</dbReference>
<reference evidence="3" key="2">
    <citation type="submission" date="2020-09" db="EMBL/GenBank/DDBJ databases">
        <authorList>
            <person name="Sun Q."/>
            <person name="Kim S."/>
        </authorList>
    </citation>
    <scope>NUCLEOTIDE SEQUENCE</scope>
    <source>
        <strain evidence="3">KCTC 32437</strain>
    </source>
</reference>
<dbReference type="Proteomes" id="UP000646579">
    <property type="component" value="Unassembled WGS sequence"/>
</dbReference>
<dbReference type="Gene3D" id="2.40.128.520">
    <property type="match status" value="1"/>
</dbReference>
<organism evidence="3 4">
    <name type="scientific">Devosia pacifica</name>
    <dbReference type="NCBI Taxonomy" id="1335967"/>
    <lineage>
        <taxon>Bacteria</taxon>
        <taxon>Pseudomonadati</taxon>
        <taxon>Pseudomonadota</taxon>
        <taxon>Alphaproteobacteria</taxon>
        <taxon>Hyphomicrobiales</taxon>
        <taxon>Devosiaceae</taxon>
        <taxon>Devosia</taxon>
    </lineage>
</organism>
<feature type="signal peptide" evidence="1">
    <location>
        <begin position="1"/>
        <end position="24"/>
    </location>
</feature>